<protein>
    <submittedName>
        <fullName evidence="2">Uncharacterized protein</fullName>
    </submittedName>
</protein>
<dbReference type="EMBL" id="JBHSSW010000009">
    <property type="protein sequence ID" value="MFC6198147.1"/>
    <property type="molecule type" value="Genomic_DNA"/>
</dbReference>
<dbReference type="Proteomes" id="UP001596303">
    <property type="component" value="Unassembled WGS sequence"/>
</dbReference>
<evidence type="ECO:0000313" key="2">
    <source>
        <dbReference type="EMBL" id="MFC6198147.1"/>
    </source>
</evidence>
<accession>A0ABW1S909</accession>
<sequence>MTSISSMIKVVPALIASSLLMLGNSVASAHDISLHPVPGGRGLQQGEDYPRCPEQDRVLSLQLTMNQDIGEVPAVVCTYMNMYVSNTRAYLRFYDKKGDFRSAEKAVQAVINEHSNLLSGFKRLEEASKTCDLQLELVTNAKRYDVSVFEEPEKIRNSGKTACAAYSNLSNIKAPDAPDPVWQDYVVISAQKLDDWIAVVVVYGDLDEFGTDAMLASSMGLMAQQMPQPDWLREFIAPMLSY</sequence>
<name>A0ABW1S909_9PROT</name>
<comment type="caution">
    <text evidence="2">The sequence shown here is derived from an EMBL/GenBank/DDBJ whole genome shotgun (WGS) entry which is preliminary data.</text>
</comment>
<gene>
    <name evidence="2" type="ORF">ACFQDM_08660</name>
</gene>
<feature type="signal peptide" evidence="1">
    <location>
        <begin position="1"/>
        <end position="29"/>
    </location>
</feature>
<feature type="chain" id="PRO_5045496749" evidence="1">
    <location>
        <begin position="30"/>
        <end position="242"/>
    </location>
</feature>
<proteinExistence type="predicted"/>
<dbReference type="RefSeq" id="WP_377378118.1">
    <property type="nucleotide sequence ID" value="NZ_JBHSSW010000009.1"/>
</dbReference>
<evidence type="ECO:0000256" key="1">
    <source>
        <dbReference type="SAM" id="SignalP"/>
    </source>
</evidence>
<evidence type="ECO:0000313" key="3">
    <source>
        <dbReference type="Proteomes" id="UP001596303"/>
    </source>
</evidence>
<organism evidence="2 3">
    <name type="scientific">Ponticaulis profundi</name>
    <dbReference type="NCBI Taxonomy" id="2665222"/>
    <lineage>
        <taxon>Bacteria</taxon>
        <taxon>Pseudomonadati</taxon>
        <taxon>Pseudomonadota</taxon>
        <taxon>Alphaproteobacteria</taxon>
        <taxon>Hyphomonadales</taxon>
        <taxon>Hyphomonadaceae</taxon>
        <taxon>Ponticaulis</taxon>
    </lineage>
</organism>
<keyword evidence="3" id="KW-1185">Reference proteome</keyword>
<keyword evidence="1" id="KW-0732">Signal</keyword>
<reference evidence="3" key="1">
    <citation type="journal article" date="2019" name="Int. J. Syst. Evol. Microbiol.">
        <title>The Global Catalogue of Microorganisms (GCM) 10K type strain sequencing project: providing services to taxonomists for standard genome sequencing and annotation.</title>
        <authorList>
            <consortium name="The Broad Institute Genomics Platform"/>
            <consortium name="The Broad Institute Genome Sequencing Center for Infectious Disease"/>
            <person name="Wu L."/>
            <person name="Ma J."/>
        </authorList>
    </citation>
    <scope>NUCLEOTIDE SEQUENCE [LARGE SCALE GENOMIC DNA]</scope>
    <source>
        <strain evidence="3">CGMCC-1.15741</strain>
    </source>
</reference>